<accession>A0A176RU57</accession>
<protein>
    <recommendedName>
        <fullName evidence="3">Transposase</fullName>
    </recommendedName>
</protein>
<evidence type="ECO:0008006" key="3">
    <source>
        <dbReference type="Google" id="ProtNLM"/>
    </source>
</evidence>
<comment type="caution">
    <text evidence="1">The sequence shown here is derived from an EMBL/GenBank/DDBJ whole genome shotgun (WGS) entry which is preliminary data.</text>
</comment>
<sequence>MDGHASRRNENLFMVRMLACQCYIELNPMRAGMVAHPANYPLVELPCQCPG</sequence>
<proteinExistence type="predicted"/>
<dbReference type="AlphaFoldDB" id="A0A176RU57"/>
<evidence type="ECO:0000313" key="1">
    <source>
        <dbReference type="EMBL" id="OAD19274.1"/>
    </source>
</evidence>
<gene>
    <name evidence="1" type="ORF">THIOM_005099</name>
</gene>
<keyword evidence="2" id="KW-1185">Reference proteome</keyword>
<reference evidence="1 2" key="1">
    <citation type="submission" date="2016-05" db="EMBL/GenBank/DDBJ databases">
        <title>Single-cell genome of chain-forming Candidatus Thiomargarita nelsonii and comparison to other large sulfur-oxidizing bacteria.</title>
        <authorList>
            <person name="Winkel M."/>
            <person name="Salman V."/>
            <person name="Woyke T."/>
            <person name="Schulz-Vogt H."/>
            <person name="Richter M."/>
            <person name="Flood B."/>
            <person name="Bailey J."/>
            <person name="Amann R."/>
            <person name="Mussmann M."/>
        </authorList>
    </citation>
    <scope>NUCLEOTIDE SEQUENCE [LARGE SCALE GENOMIC DNA]</scope>
    <source>
        <strain evidence="1 2">THI036</strain>
    </source>
</reference>
<organism evidence="1 2">
    <name type="scientific">Candidatus Thiomargarita nelsonii</name>
    <dbReference type="NCBI Taxonomy" id="1003181"/>
    <lineage>
        <taxon>Bacteria</taxon>
        <taxon>Pseudomonadati</taxon>
        <taxon>Pseudomonadota</taxon>
        <taxon>Gammaproteobacteria</taxon>
        <taxon>Thiotrichales</taxon>
        <taxon>Thiotrichaceae</taxon>
        <taxon>Thiomargarita</taxon>
    </lineage>
</organism>
<evidence type="ECO:0000313" key="2">
    <source>
        <dbReference type="Proteomes" id="UP000076962"/>
    </source>
</evidence>
<dbReference type="Proteomes" id="UP000076962">
    <property type="component" value="Unassembled WGS sequence"/>
</dbReference>
<name>A0A176RU57_9GAMM</name>
<dbReference type="EMBL" id="LUTY01002868">
    <property type="protein sequence ID" value="OAD19274.1"/>
    <property type="molecule type" value="Genomic_DNA"/>
</dbReference>